<sequence length="79" mass="8397">MPASMLDEMSAQLPAMLSKALQRGHPLIEASDRLEGFTFSVGGSGEVTVTPDAIVEAIKPFVLEKFHQILEGAAKDAAK</sequence>
<feature type="domain" description="TSCPD" evidence="6">
    <location>
        <begin position="13"/>
        <end position="59"/>
    </location>
</feature>
<dbReference type="InterPro" id="IPR024434">
    <property type="entry name" value="TSCPD_dom"/>
</dbReference>
<dbReference type="GO" id="GO:0071897">
    <property type="term" value="P:DNA biosynthetic process"/>
    <property type="evidence" value="ECO:0007669"/>
    <property type="project" value="UniProtKB-KW"/>
</dbReference>
<keyword evidence="3" id="KW-0237">DNA synthesis</keyword>
<dbReference type="GO" id="GO:0004748">
    <property type="term" value="F:ribonucleoside-diphosphate reductase activity, thioredoxin disulfide as acceptor"/>
    <property type="evidence" value="ECO:0007669"/>
    <property type="project" value="UniProtKB-EC"/>
</dbReference>
<dbReference type="Pfam" id="PF12637">
    <property type="entry name" value="TSCPD"/>
    <property type="match status" value="1"/>
</dbReference>
<dbReference type="EMBL" id="BARS01042279">
    <property type="protein sequence ID" value="GAG40839.1"/>
    <property type="molecule type" value="Genomic_DNA"/>
</dbReference>
<comment type="catalytic activity">
    <reaction evidence="5">
        <text>a 2'-deoxyribonucleoside 5'-diphosphate + [thioredoxin]-disulfide + H2O = a ribonucleoside 5'-diphosphate + [thioredoxin]-dithiol</text>
        <dbReference type="Rhea" id="RHEA:23252"/>
        <dbReference type="Rhea" id="RHEA-COMP:10698"/>
        <dbReference type="Rhea" id="RHEA-COMP:10700"/>
        <dbReference type="ChEBI" id="CHEBI:15377"/>
        <dbReference type="ChEBI" id="CHEBI:29950"/>
        <dbReference type="ChEBI" id="CHEBI:50058"/>
        <dbReference type="ChEBI" id="CHEBI:57930"/>
        <dbReference type="ChEBI" id="CHEBI:73316"/>
        <dbReference type="EC" id="1.17.4.1"/>
    </reaction>
</comment>
<gene>
    <name evidence="7" type="ORF">S01H1_64168</name>
</gene>
<dbReference type="AlphaFoldDB" id="X0XCC1"/>
<evidence type="ECO:0000259" key="6">
    <source>
        <dbReference type="Pfam" id="PF12637"/>
    </source>
</evidence>
<evidence type="ECO:0000256" key="2">
    <source>
        <dbReference type="ARBA" id="ARBA00012274"/>
    </source>
</evidence>
<dbReference type="GO" id="GO:0000166">
    <property type="term" value="F:nucleotide binding"/>
    <property type="evidence" value="ECO:0007669"/>
    <property type="project" value="UniProtKB-KW"/>
</dbReference>
<accession>X0XCC1</accession>
<proteinExistence type="inferred from homology"/>
<keyword evidence="4" id="KW-0547">Nucleotide-binding</keyword>
<comment type="similarity">
    <text evidence="1">Belongs to the ribonucleoside diphosphate reductase class-2 family.</text>
</comment>
<evidence type="ECO:0000313" key="7">
    <source>
        <dbReference type="EMBL" id="GAG40839.1"/>
    </source>
</evidence>
<protein>
    <recommendedName>
        <fullName evidence="2">ribonucleoside-diphosphate reductase</fullName>
        <ecNumber evidence="2">1.17.4.1</ecNumber>
    </recommendedName>
</protein>
<reference evidence="7" key="1">
    <citation type="journal article" date="2014" name="Front. Microbiol.">
        <title>High frequency of phylogenetically diverse reductive dehalogenase-homologous genes in deep subseafloor sedimentary metagenomes.</title>
        <authorList>
            <person name="Kawai M."/>
            <person name="Futagami T."/>
            <person name="Toyoda A."/>
            <person name="Takaki Y."/>
            <person name="Nishi S."/>
            <person name="Hori S."/>
            <person name="Arai W."/>
            <person name="Tsubouchi T."/>
            <person name="Morono Y."/>
            <person name="Uchiyama I."/>
            <person name="Ito T."/>
            <person name="Fujiyama A."/>
            <person name="Inagaki F."/>
            <person name="Takami H."/>
        </authorList>
    </citation>
    <scope>NUCLEOTIDE SEQUENCE</scope>
    <source>
        <strain evidence="7">Expedition CK06-06</strain>
    </source>
</reference>
<comment type="caution">
    <text evidence="7">The sequence shown here is derived from an EMBL/GenBank/DDBJ whole genome shotgun (WGS) entry which is preliminary data.</text>
</comment>
<evidence type="ECO:0000256" key="5">
    <source>
        <dbReference type="ARBA" id="ARBA00047754"/>
    </source>
</evidence>
<dbReference type="EC" id="1.17.4.1" evidence="2"/>
<evidence type="ECO:0000256" key="4">
    <source>
        <dbReference type="ARBA" id="ARBA00022741"/>
    </source>
</evidence>
<name>X0XCC1_9ZZZZ</name>
<evidence type="ECO:0000256" key="3">
    <source>
        <dbReference type="ARBA" id="ARBA00022634"/>
    </source>
</evidence>
<evidence type="ECO:0000256" key="1">
    <source>
        <dbReference type="ARBA" id="ARBA00007405"/>
    </source>
</evidence>
<organism evidence="7">
    <name type="scientific">marine sediment metagenome</name>
    <dbReference type="NCBI Taxonomy" id="412755"/>
    <lineage>
        <taxon>unclassified sequences</taxon>
        <taxon>metagenomes</taxon>
        <taxon>ecological metagenomes</taxon>
    </lineage>
</organism>